<gene>
    <name evidence="12" type="primary">murG</name>
    <name evidence="12" type="ORF">DB44_DY00040</name>
</gene>
<dbReference type="InterPro" id="IPR004276">
    <property type="entry name" value="GlycoTrans_28_N"/>
</dbReference>
<dbReference type="AlphaFoldDB" id="A0A0C1JIV5"/>
<proteinExistence type="predicted"/>
<dbReference type="PATRIC" id="fig|362787.3.peg.1528"/>
<dbReference type="Gene3D" id="3.40.50.2000">
    <property type="entry name" value="Glycogen Phosphorylase B"/>
    <property type="match status" value="2"/>
</dbReference>
<evidence type="ECO:0000256" key="8">
    <source>
        <dbReference type="ARBA" id="ARBA00023306"/>
    </source>
</evidence>
<feature type="domain" description="Glycosyltransferase family 28 N-terminal" evidence="10">
    <location>
        <begin position="5"/>
        <end position="143"/>
    </location>
</feature>
<organism evidence="12 13">
    <name type="scientific">Candidatus Protochlamydia amoebophila</name>
    <dbReference type="NCBI Taxonomy" id="362787"/>
    <lineage>
        <taxon>Bacteria</taxon>
        <taxon>Pseudomonadati</taxon>
        <taxon>Chlamydiota</taxon>
        <taxon>Chlamydiia</taxon>
        <taxon>Parachlamydiales</taxon>
        <taxon>Parachlamydiaceae</taxon>
        <taxon>Candidatus Protochlamydia</taxon>
    </lineage>
</organism>
<protein>
    <submittedName>
        <fullName evidence="12">UDP-N-acetylglucosamine--N-acetylmuramyl-(Pentapeptide) pyrophosphoryl-undecaprenol N-acetylglucosamine transferase</fullName>
        <ecNumber evidence="12">2.4.1.227</ecNumber>
    </submittedName>
</protein>
<dbReference type="InterPro" id="IPR007235">
    <property type="entry name" value="Glyco_trans_28_C"/>
</dbReference>
<dbReference type="Pfam" id="PF03033">
    <property type="entry name" value="Glyco_transf_28"/>
    <property type="match status" value="1"/>
</dbReference>
<keyword evidence="5" id="KW-0133">Cell shape</keyword>
<dbReference type="EMBL" id="JSAN01000097">
    <property type="protein sequence ID" value="KIC71315.1"/>
    <property type="molecule type" value="Genomic_DNA"/>
</dbReference>
<dbReference type="NCBIfam" id="TIGR01133">
    <property type="entry name" value="murG"/>
    <property type="match status" value="1"/>
</dbReference>
<dbReference type="SUPFAM" id="SSF53756">
    <property type="entry name" value="UDP-Glycosyltransferase/glycogen phosphorylase"/>
    <property type="match status" value="1"/>
</dbReference>
<evidence type="ECO:0000256" key="6">
    <source>
        <dbReference type="ARBA" id="ARBA00022984"/>
    </source>
</evidence>
<evidence type="ECO:0000259" key="10">
    <source>
        <dbReference type="Pfam" id="PF03033"/>
    </source>
</evidence>
<dbReference type="Proteomes" id="UP000031465">
    <property type="component" value="Unassembled WGS sequence"/>
</dbReference>
<keyword evidence="8" id="KW-0131">Cell cycle</keyword>
<keyword evidence="9" id="KW-0961">Cell wall biogenesis/degradation</keyword>
<keyword evidence="3 12" id="KW-0328">Glycosyltransferase</keyword>
<sequence length="310" mass="34467">MSKRFMITAGGTGGHIFPAQGLAQELIKKTFSSSILFVAGGLSTNKYFDRSIFPFQEISASPLFSKNPFKLLKGVFNLLRGVWQSIRIIRKFKPDVVVGFGSYYTVPPLLAAKILRIPIVLHEANSIPGKANKWLASMAWRVGIHFPFTATLLKGNTIEVGMPLREGYQLDQIDKIEALSYFGLSKNNSTLLVFGGSQGALAINRLMRNLANTWKNTPIQIIHITGSIQEADDLKIFYANYQVKASVKAFEKNMHLAWRAAEVFIGRSGASTIAEAMEFEVPGILIPYPHATDHHQDKNADFLLILLRVE</sequence>
<dbReference type="GO" id="GO:0071555">
    <property type="term" value="P:cell wall organization"/>
    <property type="evidence" value="ECO:0007669"/>
    <property type="project" value="UniProtKB-KW"/>
</dbReference>
<keyword evidence="6" id="KW-0573">Peptidoglycan synthesis</keyword>
<reference evidence="12 13" key="1">
    <citation type="journal article" date="2014" name="Mol. Biol. Evol.">
        <title>Massive expansion of Ubiquitination-related gene families within the Chlamydiae.</title>
        <authorList>
            <person name="Domman D."/>
            <person name="Collingro A."/>
            <person name="Lagkouvardos I."/>
            <person name="Gehre L."/>
            <person name="Weinmaier T."/>
            <person name="Rattei T."/>
            <person name="Subtil A."/>
            <person name="Horn M."/>
        </authorList>
    </citation>
    <scope>NUCLEOTIDE SEQUENCE [LARGE SCALE GENOMIC DNA]</scope>
    <source>
        <strain evidence="12 13">EI2</strain>
    </source>
</reference>
<dbReference type="GO" id="GO:0008360">
    <property type="term" value="P:regulation of cell shape"/>
    <property type="evidence" value="ECO:0007669"/>
    <property type="project" value="UniProtKB-KW"/>
</dbReference>
<keyword evidence="1" id="KW-1003">Cell membrane</keyword>
<evidence type="ECO:0000259" key="11">
    <source>
        <dbReference type="Pfam" id="PF04101"/>
    </source>
</evidence>
<comment type="caution">
    <text evidence="12">The sequence shown here is derived from an EMBL/GenBank/DDBJ whole genome shotgun (WGS) entry which is preliminary data.</text>
</comment>
<accession>A0A0C1JIV5</accession>
<dbReference type="PANTHER" id="PTHR21015">
    <property type="entry name" value="UDP-N-ACETYLGLUCOSAMINE--N-ACETYLMURAMYL-(PENTAPEPTIDE) PYROPHOSPHORYL-UNDECAPRENOL N-ACETYLGLUCOSAMINE TRANSFERASE 1"/>
    <property type="match status" value="1"/>
</dbReference>
<evidence type="ECO:0000256" key="2">
    <source>
        <dbReference type="ARBA" id="ARBA00022618"/>
    </source>
</evidence>
<evidence type="ECO:0000256" key="5">
    <source>
        <dbReference type="ARBA" id="ARBA00022960"/>
    </source>
</evidence>
<evidence type="ECO:0000256" key="7">
    <source>
        <dbReference type="ARBA" id="ARBA00023136"/>
    </source>
</evidence>
<evidence type="ECO:0000313" key="12">
    <source>
        <dbReference type="EMBL" id="KIC71315.1"/>
    </source>
</evidence>
<keyword evidence="7" id="KW-0472">Membrane</keyword>
<keyword evidence="4 12" id="KW-0808">Transferase</keyword>
<dbReference type="RefSeq" id="WP_052236445.1">
    <property type="nucleotide sequence ID" value="NZ_JSAN01000097.1"/>
</dbReference>
<keyword evidence="2" id="KW-0132">Cell division</keyword>
<dbReference type="PANTHER" id="PTHR21015:SF22">
    <property type="entry name" value="GLYCOSYLTRANSFERASE"/>
    <property type="match status" value="1"/>
</dbReference>
<dbReference type="InterPro" id="IPR006009">
    <property type="entry name" value="GlcNAc_MurG"/>
</dbReference>
<feature type="domain" description="Glycosyl transferase family 28 C-terminal" evidence="11">
    <location>
        <begin position="190"/>
        <end position="302"/>
    </location>
</feature>
<dbReference type="EC" id="2.4.1.227" evidence="12"/>
<name>A0A0C1JIV5_9BACT</name>
<evidence type="ECO:0000256" key="3">
    <source>
        <dbReference type="ARBA" id="ARBA00022676"/>
    </source>
</evidence>
<evidence type="ECO:0000256" key="1">
    <source>
        <dbReference type="ARBA" id="ARBA00022475"/>
    </source>
</evidence>
<dbReference type="CDD" id="cd03785">
    <property type="entry name" value="GT28_MurG"/>
    <property type="match status" value="1"/>
</dbReference>
<dbReference type="Pfam" id="PF04101">
    <property type="entry name" value="Glyco_tran_28_C"/>
    <property type="match status" value="1"/>
</dbReference>
<dbReference type="GO" id="GO:0050511">
    <property type="term" value="F:undecaprenyldiphospho-muramoylpentapeptide beta-N-acetylglucosaminyltransferase activity"/>
    <property type="evidence" value="ECO:0007669"/>
    <property type="project" value="InterPro"/>
</dbReference>
<dbReference type="GO" id="GO:0051301">
    <property type="term" value="P:cell division"/>
    <property type="evidence" value="ECO:0007669"/>
    <property type="project" value="UniProtKB-KW"/>
</dbReference>
<evidence type="ECO:0000256" key="4">
    <source>
        <dbReference type="ARBA" id="ARBA00022679"/>
    </source>
</evidence>
<evidence type="ECO:0000256" key="9">
    <source>
        <dbReference type="ARBA" id="ARBA00023316"/>
    </source>
</evidence>
<dbReference type="GO" id="GO:0005975">
    <property type="term" value="P:carbohydrate metabolic process"/>
    <property type="evidence" value="ECO:0007669"/>
    <property type="project" value="InterPro"/>
</dbReference>
<dbReference type="GO" id="GO:0009252">
    <property type="term" value="P:peptidoglycan biosynthetic process"/>
    <property type="evidence" value="ECO:0007669"/>
    <property type="project" value="UniProtKB-KW"/>
</dbReference>
<evidence type="ECO:0000313" key="13">
    <source>
        <dbReference type="Proteomes" id="UP000031465"/>
    </source>
</evidence>